<reference evidence="2 3" key="1">
    <citation type="journal article" date="2016" name="Nat. Commun.">
        <title>Extremotolerant tardigrade genome and improved radiotolerance of human cultured cells by tardigrade-unique protein.</title>
        <authorList>
            <person name="Hashimoto T."/>
            <person name="Horikawa D.D."/>
            <person name="Saito Y."/>
            <person name="Kuwahara H."/>
            <person name="Kozuka-Hata H."/>
            <person name="Shin-I T."/>
            <person name="Minakuchi Y."/>
            <person name="Ohishi K."/>
            <person name="Motoyama A."/>
            <person name="Aizu T."/>
            <person name="Enomoto A."/>
            <person name="Kondo K."/>
            <person name="Tanaka S."/>
            <person name="Hara Y."/>
            <person name="Koshikawa S."/>
            <person name="Sagara H."/>
            <person name="Miura T."/>
            <person name="Yokobori S."/>
            <person name="Miyagawa K."/>
            <person name="Suzuki Y."/>
            <person name="Kubo T."/>
            <person name="Oyama M."/>
            <person name="Kohara Y."/>
            <person name="Fujiyama A."/>
            <person name="Arakawa K."/>
            <person name="Katayama T."/>
            <person name="Toyoda A."/>
            <person name="Kunieda T."/>
        </authorList>
    </citation>
    <scope>NUCLEOTIDE SEQUENCE [LARGE SCALE GENOMIC DNA]</scope>
    <source>
        <strain evidence="2 3">YOKOZUNA-1</strain>
    </source>
</reference>
<evidence type="ECO:0000313" key="2">
    <source>
        <dbReference type="EMBL" id="GAU92034.1"/>
    </source>
</evidence>
<protein>
    <submittedName>
        <fullName evidence="2">Uncharacterized protein</fullName>
    </submittedName>
</protein>
<name>A0A1D1UQS4_RAMVA</name>
<organism evidence="2 3">
    <name type="scientific">Ramazzottius varieornatus</name>
    <name type="common">Water bear</name>
    <name type="synonym">Tardigrade</name>
    <dbReference type="NCBI Taxonomy" id="947166"/>
    <lineage>
        <taxon>Eukaryota</taxon>
        <taxon>Metazoa</taxon>
        <taxon>Ecdysozoa</taxon>
        <taxon>Tardigrada</taxon>
        <taxon>Eutardigrada</taxon>
        <taxon>Parachela</taxon>
        <taxon>Hypsibioidea</taxon>
        <taxon>Ramazzottiidae</taxon>
        <taxon>Ramazzottius</taxon>
    </lineage>
</organism>
<evidence type="ECO:0000256" key="1">
    <source>
        <dbReference type="SAM" id="MobiDB-lite"/>
    </source>
</evidence>
<comment type="caution">
    <text evidence="2">The sequence shown here is derived from an EMBL/GenBank/DDBJ whole genome shotgun (WGS) entry which is preliminary data.</text>
</comment>
<dbReference type="AlphaFoldDB" id="A0A1D1UQS4"/>
<keyword evidence="3" id="KW-1185">Reference proteome</keyword>
<dbReference type="Proteomes" id="UP000186922">
    <property type="component" value="Unassembled WGS sequence"/>
</dbReference>
<proteinExistence type="predicted"/>
<gene>
    <name evidence="2" type="primary">RvY_04183-1</name>
    <name evidence="2" type="synonym">RvY_04183.1</name>
    <name evidence="2" type="ORF">RvY_04183</name>
</gene>
<dbReference type="EMBL" id="BDGG01000002">
    <property type="protein sequence ID" value="GAU92034.1"/>
    <property type="molecule type" value="Genomic_DNA"/>
</dbReference>
<evidence type="ECO:0000313" key="3">
    <source>
        <dbReference type="Proteomes" id="UP000186922"/>
    </source>
</evidence>
<feature type="region of interest" description="Disordered" evidence="1">
    <location>
        <begin position="1"/>
        <end position="36"/>
    </location>
</feature>
<sequence>MAIHERTNNTTEQKPLTGDPPVRKAKPTEKTYTESNVENCRRKRVECLLSALFEPAPGKKTS</sequence>
<accession>A0A1D1UQS4</accession>